<evidence type="ECO:0000313" key="3">
    <source>
        <dbReference type="Proteomes" id="UP000014760"/>
    </source>
</evidence>
<dbReference type="EnsemblMetazoa" id="CapteT196422">
    <property type="protein sequence ID" value="CapteP196422"/>
    <property type="gene ID" value="CapteG196422"/>
</dbReference>
<sequence length="389" mass="43428">MYVLIDRFDSYAVICVILSATKVDRDTLEATFKIMDSILINIANQAYYNTSAGELKLGRCTQVQDPDNLPFEMASLASLAASVNQYPRFYDAFGLGMITSVCLPFYYQSNLKGVTCVDISMSDLLSDVAFFGRTDSSYAFIIDSAGRMLMHPLLSSPQSITDDPIFLPAISLEKGDSGNASFSSLRVVSRGDSVYTWKQDLVYDYVNFSEYFDDLVHSQNGDLLDSVIWTYVGFNVGVFRLYPGTRLNQEYDATKRPWYKRAVAQKGRIAFSISYKDAFGAGAVITMSKTILAGRCFMIDDGGFIIMHYEWLDLQDGKEAYHYVHSGALPTCVSYTDVQCPCANKLDFSYCRNVMNLDTDSDPPCAPFDVGPTMVGDFSSRPNLKRCHD</sequence>
<name>R7TAF9_CAPTE</name>
<dbReference type="EMBL" id="AMQN01014351">
    <property type="status" value="NOT_ANNOTATED_CDS"/>
    <property type="molecule type" value="Genomic_DNA"/>
</dbReference>
<dbReference type="AlphaFoldDB" id="R7TAF9"/>
<dbReference type="OrthoDB" id="6365798at2759"/>
<dbReference type="Proteomes" id="UP000014760">
    <property type="component" value="Unassembled WGS sequence"/>
</dbReference>
<accession>R7TAF9</accession>
<dbReference type="InterPro" id="IPR051173">
    <property type="entry name" value="Ca_channel_alpha-2/delta"/>
</dbReference>
<dbReference type="GO" id="GO:0005891">
    <property type="term" value="C:voltage-gated calcium channel complex"/>
    <property type="evidence" value="ECO:0007669"/>
    <property type="project" value="TreeGrafter"/>
</dbReference>
<dbReference type="PANTHER" id="PTHR10166">
    <property type="entry name" value="VOLTAGE-DEPENDENT CALCIUM CHANNEL SUBUNIT ALPHA-2/DELTA-RELATED"/>
    <property type="match status" value="1"/>
</dbReference>
<gene>
    <name evidence="1" type="ORF">CAPTEDRAFT_196422</name>
</gene>
<reference evidence="3" key="1">
    <citation type="submission" date="2012-12" db="EMBL/GenBank/DDBJ databases">
        <authorList>
            <person name="Hellsten U."/>
            <person name="Grimwood J."/>
            <person name="Chapman J.A."/>
            <person name="Shapiro H."/>
            <person name="Aerts A."/>
            <person name="Otillar R.P."/>
            <person name="Terry A.Y."/>
            <person name="Boore J.L."/>
            <person name="Simakov O."/>
            <person name="Marletaz F."/>
            <person name="Cho S.-J."/>
            <person name="Edsinger-Gonzales E."/>
            <person name="Havlak P."/>
            <person name="Kuo D.-H."/>
            <person name="Larsson T."/>
            <person name="Lv J."/>
            <person name="Arendt D."/>
            <person name="Savage R."/>
            <person name="Osoegawa K."/>
            <person name="de Jong P."/>
            <person name="Lindberg D.R."/>
            <person name="Seaver E.C."/>
            <person name="Weisblat D.A."/>
            <person name="Putnam N.H."/>
            <person name="Grigoriev I.V."/>
            <person name="Rokhsar D.S."/>
        </authorList>
    </citation>
    <scope>NUCLEOTIDE SEQUENCE</scope>
    <source>
        <strain evidence="3">I ESC-2004</strain>
    </source>
</reference>
<dbReference type="HOGENOM" id="CLU_710277_0_0_1"/>
<evidence type="ECO:0000313" key="1">
    <source>
        <dbReference type="EMBL" id="ELT90477.1"/>
    </source>
</evidence>
<dbReference type="Gene3D" id="3.30.450.20">
    <property type="entry name" value="PAS domain"/>
    <property type="match status" value="2"/>
</dbReference>
<reference evidence="1 3" key="2">
    <citation type="journal article" date="2013" name="Nature">
        <title>Insights into bilaterian evolution from three spiralian genomes.</title>
        <authorList>
            <person name="Simakov O."/>
            <person name="Marletaz F."/>
            <person name="Cho S.J."/>
            <person name="Edsinger-Gonzales E."/>
            <person name="Havlak P."/>
            <person name="Hellsten U."/>
            <person name="Kuo D.H."/>
            <person name="Larsson T."/>
            <person name="Lv J."/>
            <person name="Arendt D."/>
            <person name="Savage R."/>
            <person name="Osoegawa K."/>
            <person name="de Jong P."/>
            <person name="Grimwood J."/>
            <person name="Chapman J.A."/>
            <person name="Shapiro H."/>
            <person name="Aerts A."/>
            <person name="Otillar R.P."/>
            <person name="Terry A.Y."/>
            <person name="Boore J.L."/>
            <person name="Grigoriev I.V."/>
            <person name="Lindberg D.R."/>
            <person name="Seaver E.C."/>
            <person name="Weisblat D.A."/>
            <person name="Putnam N.H."/>
            <person name="Rokhsar D.S."/>
        </authorList>
    </citation>
    <scope>NUCLEOTIDE SEQUENCE</scope>
    <source>
        <strain evidence="1 3">I ESC-2004</strain>
    </source>
</reference>
<dbReference type="EMBL" id="KB310907">
    <property type="protein sequence ID" value="ELT90477.1"/>
    <property type="molecule type" value="Genomic_DNA"/>
</dbReference>
<dbReference type="PANTHER" id="PTHR10166:SF37">
    <property type="entry name" value="STOLID, ISOFORM H"/>
    <property type="match status" value="1"/>
</dbReference>
<reference evidence="2" key="3">
    <citation type="submission" date="2015-06" db="UniProtKB">
        <authorList>
            <consortium name="EnsemblMetazoa"/>
        </authorList>
    </citation>
    <scope>IDENTIFICATION</scope>
</reference>
<keyword evidence="3" id="KW-1185">Reference proteome</keyword>
<evidence type="ECO:0000313" key="2">
    <source>
        <dbReference type="EnsemblMetazoa" id="CapteP196422"/>
    </source>
</evidence>
<organism evidence="1">
    <name type="scientific">Capitella teleta</name>
    <name type="common">Polychaete worm</name>
    <dbReference type="NCBI Taxonomy" id="283909"/>
    <lineage>
        <taxon>Eukaryota</taxon>
        <taxon>Metazoa</taxon>
        <taxon>Spiralia</taxon>
        <taxon>Lophotrochozoa</taxon>
        <taxon>Annelida</taxon>
        <taxon>Polychaeta</taxon>
        <taxon>Sedentaria</taxon>
        <taxon>Scolecida</taxon>
        <taxon>Capitellidae</taxon>
        <taxon>Capitella</taxon>
    </lineage>
</organism>
<evidence type="ECO:0008006" key="4">
    <source>
        <dbReference type="Google" id="ProtNLM"/>
    </source>
</evidence>
<proteinExistence type="predicted"/>
<dbReference type="STRING" id="283909.R7TAF9"/>
<protein>
    <recommendedName>
        <fullName evidence="4">Cache domain-containing protein</fullName>
    </recommendedName>
</protein>
<dbReference type="GO" id="GO:0005245">
    <property type="term" value="F:voltage-gated calcium channel activity"/>
    <property type="evidence" value="ECO:0007669"/>
    <property type="project" value="TreeGrafter"/>
</dbReference>